<keyword evidence="2" id="KW-1185">Reference proteome</keyword>
<dbReference type="AlphaFoldDB" id="A0A974SS75"/>
<dbReference type="KEGG" id="ares:IWH25_08625"/>
<organism evidence="1 2">
    <name type="scientific">Azospira restricta</name>
    <dbReference type="NCBI Taxonomy" id="404405"/>
    <lineage>
        <taxon>Bacteria</taxon>
        <taxon>Pseudomonadati</taxon>
        <taxon>Pseudomonadota</taxon>
        <taxon>Betaproteobacteria</taxon>
        <taxon>Rhodocyclales</taxon>
        <taxon>Rhodocyclaceae</taxon>
        <taxon>Azospira</taxon>
    </lineage>
</organism>
<proteinExistence type="predicted"/>
<protein>
    <submittedName>
        <fullName evidence="1">Uncharacterized protein</fullName>
    </submittedName>
</protein>
<sequence>MTRTRPRIYTHLMSRPYKHAIRYYDTERRKTVVEVQNHFALPDLIEGLLLDLKQWYPDILEKVAAVDDRRFMASPHKSRRYISRDRDTLYIASPHLTEKLSRSIGDHWMITNMGRTETYAFLSAIVSASGLKRESLSELKL</sequence>
<evidence type="ECO:0000313" key="2">
    <source>
        <dbReference type="Proteomes" id="UP000663444"/>
    </source>
</evidence>
<gene>
    <name evidence="1" type="ORF">IWH25_08625</name>
</gene>
<dbReference type="Proteomes" id="UP000663444">
    <property type="component" value="Chromosome"/>
</dbReference>
<dbReference type="EMBL" id="CP064781">
    <property type="protein sequence ID" value="QRJ65368.1"/>
    <property type="molecule type" value="Genomic_DNA"/>
</dbReference>
<name>A0A974SS75_9RHOO</name>
<accession>A0A974SS75</accession>
<evidence type="ECO:0000313" key="1">
    <source>
        <dbReference type="EMBL" id="QRJ65368.1"/>
    </source>
</evidence>
<dbReference type="RefSeq" id="WP_203388898.1">
    <property type="nucleotide sequence ID" value="NZ_CP064781.1"/>
</dbReference>
<reference evidence="1" key="1">
    <citation type="submission" date="2020-11" db="EMBL/GenBank/DDBJ databases">
        <title>Azospira restricta DSM 18626 genome sequence.</title>
        <authorList>
            <person name="Moe W.M."/>
        </authorList>
    </citation>
    <scope>NUCLEOTIDE SEQUENCE</scope>
    <source>
        <strain evidence="1">DSM 18626</strain>
    </source>
</reference>